<evidence type="ECO:0000256" key="2">
    <source>
        <dbReference type="ARBA" id="ARBA00022692"/>
    </source>
</evidence>
<protein>
    <submittedName>
        <fullName evidence="6">LrgB family protein</fullName>
    </submittedName>
</protein>
<dbReference type="Proteomes" id="UP000267430">
    <property type="component" value="Unassembled WGS sequence"/>
</dbReference>
<feature type="transmembrane region" description="Helical" evidence="5">
    <location>
        <begin position="118"/>
        <end position="139"/>
    </location>
</feature>
<dbReference type="EMBL" id="RYZZ01000029">
    <property type="protein sequence ID" value="RUQ27197.1"/>
    <property type="molecule type" value="Genomic_DNA"/>
</dbReference>
<evidence type="ECO:0000256" key="5">
    <source>
        <dbReference type="SAM" id="Phobius"/>
    </source>
</evidence>
<dbReference type="Pfam" id="PF04172">
    <property type="entry name" value="LrgB"/>
    <property type="match status" value="1"/>
</dbReference>
<evidence type="ECO:0000313" key="6">
    <source>
        <dbReference type="EMBL" id="RUQ27197.1"/>
    </source>
</evidence>
<dbReference type="PANTHER" id="PTHR30249">
    <property type="entry name" value="PUTATIVE SEROTONIN TRANSPORTER"/>
    <property type="match status" value="1"/>
</dbReference>
<dbReference type="InterPro" id="IPR007300">
    <property type="entry name" value="CidB/LrgB"/>
</dbReference>
<comment type="caution">
    <text evidence="6">The sequence shown here is derived from an EMBL/GenBank/DDBJ whole genome shotgun (WGS) entry which is preliminary data.</text>
</comment>
<dbReference type="OrthoDB" id="9811701at2"/>
<keyword evidence="2 5" id="KW-0812">Transmembrane</keyword>
<dbReference type="GO" id="GO:0016020">
    <property type="term" value="C:membrane"/>
    <property type="evidence" value="ECO:0007669"/>
    <property type="project" value="UniProtKB-SubCell"/>
</dbReference>
<keyword evidence="3 5" id="KW-1133">Transmembrane helix</keyword>
<proteinExistence type="predicted"/>
<gene>
    <name evidence="6" type="ORF">ELQ35_16560</name>
</gene>
<keyword evidence="4 5" id="KW-0472">Membrane</keyword>
<evidence type="ECO:0000313" key="7">
    <source>
        <dbReference type="Proteomes" id="UP000267430"/>
    </source>
</evidence>
<evidence type="ECO:0000256" key="3">
    <source>
        <dbReference type="ARBA" id="ARBA00022989"/>
    </source>
</evidence>
<name>A0A3S0VJY2_9BACI</name>
<dbReference type="PANTHER" id="PTHR30249:SF3">
    <property type="entry name" value="MUREIN HYDROLASE EXPORT REGULATOR"/>
    <property type="match status" value="1"/>
</dbReference>
<evidence type="ECO:0000256" key="1">
    <source>
        <dbReference type="ARBA" id="ARBA00004141"/>
    </source>
</evidence>
<sequence length="148" mass="15392">MKHLIEVVASIVVGSAVAIISSFLYAVWIQLSPSLITSLVPRSITTPVAMDVSKTIGGVPTLTAVFVIITGITGSIVGPGMIRLLKIEKATAKGLMHGMSSHGAGTSRAFEIGDLEGTFASLAMITAAIITIILAYTIFPALQNELII</sequence>
<reference evidence="6 7" key="1">
    <citation type="submission" date="2018-12" db="EMBL/GenBank/DDBJ databases">
        <title>Bacillus chawlae sp. nov., Bacillus glennii sp. nov., and Bacillus saganii sp. nov. Isolated from the Vehicle Assembly Building at Kennedy Space Center where the Viking Spacecraft were Assembled.</title>
        <authorList>
            <person name="Seuylemezian A."/>
            <person name="Vaishampayan P."/>
        </authorList>
    </citation>
    <scope>NUCLEOTIDE SEQUENCE [LARGE SCALE GENOMIC DNA]</scope>
    <source>
        <strain evidence="6 7">L5</strain>
    </source>
</reference>
<feature type="transmembrane region" description="Helical" evidence="5">
    <location>
        <begin position="62"/>
        <end position="85"/>
    </location>
</feature>
<dbReference type="AlphaFoldDB" id="A0A3S0VJY2"/>
<feature type="transmembrane region" description="Helical" evidence="5">
    <location>
        <begin position="7"/>
        <end position="29"/>
    </location>
</feature>
<accession>A0A3S0VJY2</accession>
<keyword evidence="7" id="KW-1185">Reference proteome</keyword>
<evidence type="ECO:0000256" key="4">
    <source>
        <dbReference type="ARBA" id="ARBA00023136"/>
    </source>
</evidence>
<comment type="subcellular location">
    <subcellularLocation>
        <location evidence="1">Membrane</location>
        <topology evidence="1">Multi-pass membrane protein</topology>
    </subcellularLocation>
</comment>
<organism evidence="6 7">
    <name type="scientific">Peribacillus cavernae</name>
    <dbReference type="NCBI Taxonomy" id="1674310"/>
    <lineage>
        <taxon>Bacteria</taxon>
        <taxon>Bacillati</taxon>
        <taxon>Bacillota</taxon>
        <taxon>Bacilli</taxon>
        <taxon>Bacillales</taxon>
        <taxon>Bacillaceae</taxon>
        <taxon>Peribacillus</taxon>
    </lineage>
</organism>